<protein>
    <submittedName>
        <fullName evidence="1">Uncharacterized protein</fullName>
    </submittedName>
</protein>
<name>A0A0J6IMF4_9PSED</name>
<accession>A0A0J6IMF4</accession>
<dbReference type="EMBL" id="JYLF01000001">
    <property type="protein sequence ID" value="KMN15695.1"/>
    <property type="molecule type" value="Genomic_DNA"/>
</dbReference>
<evidence type="ECO:0000313" key="2">
    <source>
        <dbReference type="Proteomes" id="UP000036325"/>
    </source>
</evidence>
<dbReference type="STRING" id="1608994.TU86_02705"/>
<evidence type="ECO:0000313" key="1">
    <source>
        <dbReference type="EMBL" id="KMN15695.1"/>
    </source>
</evidence>
<dbReference type="AlphaFoldDB" id="A0A0J6IMF4"/>
<reference evidence="1 2" key="1">
    <citation type="submission" date="2015-02" db="EMBL/GenBank/DDBJ databases">
        <title>Pseudomonas helleri sp. nov. and Pseudomonas weihenstephanensis sp. nov., isolated from raw cows milk.</title>
        <authorList>
            <person name="von Neubeck M."/>
            <person name="Huptas C."/>
            <person name="Wenning M."/>
            <person name="Scherer S."/>
        </authorList>
    </citation>
    <scope>NUCLEOTIDE SEQUENCE [LARGE SCALE GENOMIC DNA]</scope>
    <source>
        <strain evidence="1 2">DSM 29166</strain>
    </source>
</reference>
<comment type="caution">
    <text evidence="1">The sequence shown here is derived from an EMBL/GenBank/DDBJ whole genome shotgun (WGS) entry which is preliminary data.</text>
</comment>
<dbReference type="PATRIC" id="fig|1608994.3.peg.1116"/>
<sequence length="61" mass="6758">MIPFQASPDEFQHSLRQLEQQLKDCASKGVLRLNVVKNKRLNSNSARIGAKHAQRTVGGQG</sequence>
<organism evidence="1 2">
    <name type="scientific">Pseudomonas weihenstephanensis</name>
    <dbReference type="NCBI Taxonomy" id="1608994"/>
    <lineage>
        <taxon>Bacteria</taxon>
        <taxon>Pseudomonadati</taxon>
        <taxon>Pseudomonadota</taxon>
        <taxon>Gammaproteobacteria</taxon>
        <taxon>Pseudomonadales</taxon>
        <taxon>Pseudomonadaceae</taxon>
        <taxon>Pseudomonas</taxon>
    </lineage>
</organism>
<dbReference type="Proteomes" id="UP000036325">
    <property type="component" value="Unassembled WGS sequence"/>
</dbReference>
<proteinExistence type="predicted"/>
<gene>
    <name evidence="1" type="ORF">TU86_02705</name>
</gene>